<proteinExistence type="predicted"/>
<name>A0A074VC90_9NEIS</name>
<dbReference type="AlphaFoldDB" id="A0A074VC90"/>
<evidence type="ECO:0000313" key="1">
    <source>
        <dbReference type="EMBL" id="KEQ00090.1"/>
    </source>
</evidence>
<reference evidence="1 2" key="1">
    <citation type="journal article" date="2014" name="PLoS Genet.">
        <title>Hidden diversity in honey bee gut symbionts detected by single-cell genomics.</title>
        <authorList>
            <person name="Engel P."/>
            <person name="Stepanauskas R."/>
            <person name="Moran N."/>
        </authorList>
    </citation>
    <scope>NUCLEOTIDE SEQUENCE [LARGE SCALE GENOMIC DNA]</scope>
    <source>
        <strain evidence="1 2">SCGC AB-598-J21</strain>
    </source>
</reference>
<comment type="caution">
    <text evidence="1">The sequence shown here is derived from an EMBL/GenBank/DDBJ whole genome shotgun (WGS) entry which is preliminary data.</text>
</comment>
<organism evidence="1 2">
    <name type="scientific">Snodgrassella alvi SCGC AB-598-J21</name>
    <dbReference type="NCBI Taxonomy" id="1385367"/>
    <lineage>
        <taxon>Bacteria</taxon>
        <taxon>Pseudomonadati</taxon>
        <taxon>Pseudomonadota</taxon>
        <taxon>Betaproteobacteria</taxon>
        <taxon>Neisseriales</taxon>
        <taxon>Neisseriaceae</taxon>
        <taxon>Snodgrassella</taxon>
    </lineage>
</organism>
<protein>
    <submittedName>
        <fullName evidence="1">Uncharacterized protein</fullName>
    </submittedName>
</protein>
<evidence type="ECO:0000313" key="2">
    <source>
        <dbReference type="Proteomes" id="UP000027644"/>
    </source>
</evidence>
<dbReference type="EMBL" id="AVQL01000455">
    <property type="protein sequence ID" value="KEQ00090.1"/>
    <property type="molecule type" value="Genomic_DNA"/>
</dbReference>
<sequence length="522" mass="60141">MEYLNNINCQHFPLVWDNHKTSIYQFLLPYQNADKLPETAKILPDHSLDSRKIKQAARMRDGITNYHSASAEQSCVEKILALLTKITAQPNQSDIETLYTLVQTGRTLSYIEDLTEEIPKLIIDFDKLYEFIYWLALNSPDREIIKFSIAILGCFTTEQTELFLLFGMHEEFSLYSAGALQNTLSSETDIENALLTLAKKIDGWGRIHIIYRLVTYPLSSSTKDWLLRSGYRNSLMNEYLAYTCAMSGELDKALAHETIDSELISSTSEIIEALINGGPTQDMHNYAAGAKVCLNYLTHLLNLPNLTDLKILRTVWLLHDFVVNKVNHYYPNWDTQIKNQIINKANEVIKQDKWLDLLKNTLTTNDTQQFQLAANLYTQYGFDAWEAHFEHQKNYHSDQWPYLLLSDSLPRIKQVIQLANQQYDFAKIATGPELIHEYETEIDTHNLLDLILQELNHFPGVGEDLILIGLNSPVIQNRNTALNTIEAWDQSFWSERIKIAIQELAIIEPDEKTKHRIITLLT</sequence>
<gene>
    <name evidence="1" type="ORF">SASC598J21_022030</name>
</gene>
<accession>A0A074VC90</accession>
<dbReference type="Proteomes" id="UP000027644">
    <property type="component" value="Unassembled WGS sequence"/>
</dbReference>